<dbReference type="Proteomes" id="UP000282818">
    <property type="component" value="Unassembled WGS sequence"/>
</dbReference>
<organism evidence="1 2">
    <name type="scientific">Neptunomonas marina</name>
    <dbReference type="NCBI Taxonomy" id="1815562"/>
    <lineage>
        <taxon>Bacteria</taxon>
        <taxon>Pseudomonadati</taxon>
        <taxon>Pseudomonadota</taxon>
        <taxon>Gammaproteobacteria</taxon>
        <taxon>Oceanospirillales</taxon>
        <taxon>Oceanospirillaceae</taxon>
        <taxon>Neptunomonas</taxon>
    </lineage>
</organism>
<name>A0A437Q5C3_9GAMM</name>
<keyword evidence="1" id="KW-0456">Lyase</keyword>
<keyword evidence="2" id="KW-1185">Reference proteome</keyword>
<dbReference type="RefSeq" id="WP_127694987.1">
    <property type="nucleotide sequence ID" value="NZ_SACQ01000007.1"/>
</dbReference>
<accession>A0A437Q5C3</accession>
<dbReference type="InterPro" id="IPR009609">
    <property type="entry name" value="Phosphonate_metab_PhnG"/>
</dbReference>
<dbReference type="GO" id="GO:0015716">
    <property type="term" value="P:organic phosphonate transport"/>
    <property type="evidence" value="ECO:0007669"/>
    <property type="project" value="InterPro"/>
</dbReference>
<evidence type="ECO:0000313" key="2">
    <source>
        <dbReference type="Proteomes" id="UP000282818"/>
    </source>
</evidence>
<reference evidence="1 2" key="1">
    <citation type="submission" date="2019-01" db="EMBL/GenBank/DDBJ databases">
        <authorList>
            <person name="Chen W.-M."/>
        </authorList>
    </citation>
    <scope>NUCLEOTIDE SEQUENCE [LARGE SCALE GENOMIC DNA]</scope>
    <source>
        <strain evidence="1 2">HPM-16</strain>
    </source>
</reference>
<protein>
    <submittedName>
        <fullName evidence="1">Phosphonate C-P lyase system protein PhnG</fullName>
    </submittedName>
</protein>
<comment type="caution">
    <text evidence="1">The sequence shown here is derived from an EMBL/GenBank/DDBJ whole genome shotgun (WGS) entry which is preliminary data.</text>
</comment>
<dbReference type="NCBIfam" id="TIGR03293">
    <property type="entry name" value="PhnG_redo"/>
    <property type="match status" value="1"/>
</dbReference>
<dbReference type="EMBL" id="SACQ01000007">
    <property type="protein sequence ID" value="RVU29703.1"/>
    <property type="molecule type" value="Genomic_DNA"/>
</dbReference>
<evidence type="ECO:0000313" key="1">
    <source>
        <dbReference type="EMBL" id="RVU29703.1"/>
    </source>
</evidence>
<dbReference type="Pfam" id="PF06754">
    <property type="entry name" value="PhnG"/>
    <property type="match status" value="1"/>
</dbReference>
<dbReference type="AlphaFoldDB" id="A0A437Q5C3"/>
<dbReference type="GO" id="GO:0016829">
    <property type="term" value="F:lyase activity"/>
    <property type="evidence" value="ECO:0007669"/>
    <property type="project" value="UniProtKB-KW"/>
</dbReference>
<proteinExistence type="predicted"/>
<gene>
    <name evidence="1" type="primary">phnG</name>
    <name evidence="1" type="ORF">EOE65_14200</name>
</gene>
<dbReference type="GO" id="GO:0019634">
    <property type="term" value="P:organic phosphonate metabolic process"/>
    <property type="evidence" value="ECO:0007669"/>
    <property type="project" value="InterPro"/>
</dbReference>
<sequence>MSAANQTTLTASQLARQHWLGVLAKVPAEQLQQQWAALDLTPDYQLIRPPEIGLTMVRARVGGSGQPFNMAEMTITRCAIRLTSGTLGVSYVAGRDKRKALTVALADALLQEDTDQQLQQQLVVPLEASLQAAADARAADASQTKVDFFTLVRGEDE</sequence>